<name>A0A1I2ZV55_9FIRM</name>
<sequence length="46" mass="5023">MGHLGLETCLDMLWPGKADISIEMRAQKPIILNIGIPAFAIVNFAI</sequence>
<keyword evidence="2" id="KW-1185">Reference proteome</keyword>
<reference evidence="2" key="1">
    <citation type="submission" date="2016-10" db="EMBL/GenBank/DDBJ databases">
        <authorList>
            <person name="Varghese N."/>
            <person name="Submissions S."/>
        </authorList>
    </citation>
    <scope>NUCLEOTIDE SEQUENCE [LARGE SCALE GENOMIC DNA]</scope>
    <source>
        <strain evidence="2">DSM 17038</strain>
    </source>
</reference>
<proteinExistence type="predicted"/>
<dbReference type="Proteomes" id="UP000199337">
    <property type="component" value="Unassembled WGS sequence"/>
</dbReference>
<evidence type="ECO:0000313" key="1">
    <source>
        <dbReference type="EMBL" id="SFH41379.1"/>
    </source>
</evidence>
<accession>A0A1I2ZV55</accession>
<dbReference type="RefSeq" id="WP_165613718.1">
    <property type="nucleotide sequence ID" value="NZ_FOOX01000039.1"/>
</dbReference>
<organism evidence="1 2">
    <name type="scientific">Desulfotruncus arcticus DSM 17038</name>
    <dbReference type="NCBI Taxonomy" id="1121424"/>
    <lineage>
        <taxon>Bacteria</taxon>
        <taxon>Bacillati</taxon>
        <taxon>Bacillota</taxon>
        <taxon>Clostridia</taxon>
        <taxon>Eubacteriales</taxon>
        <taxon>Desulfallaceae</taxon>
        <taxon>Desulfotruncus</taxon>
    </lineage>
</organism>
<gene>
    <name evidence="1" type="ORF">SAMN05660649_05121</name>
</gene>
<dbReference type="EMBL" id="FOOX01000039">
    <property type="protein sequence ID" value="SFH41379.1"/>
    <property type="molecule type" value="Genomic_DNA"/>
</dbReference>
<dbReference type="AlphaFoldDB" id="A0A1I2ZV55"/>
<evidence type="ECO:0000313" key="2">
    <source>
        <dbReference type="Proteomes" id="UP000199337"/>
    </source>
</evidence>
<protein>
    <submittedName>
        <fullName evidence="1">Uncharacterized protein</fullName>
    </submittedName>
</protein>